<evidence type="ECO:0000256" key="1">
    <source>
        <dbReference type="SAM" id="SignalP"/>
    </source>
</evidence>
<evidence type="ECO:0000313" key="2">
    <source>
        <dbReference type="EMBL" id="HGH61961.1"/>
    </source>
</evidence>
<accession>A0A7C4AT21</accession>
<dbReference type="AlphaFoldDB" id="A0A7C4AT21"/>
<feature type="signal peptide" evidence="1">
    <location>
        <begin position="1"/>
        <end position="30"/>
    </location>
</feature>
<reference evidence="2" key="1">
    <citation type="journal article" date="2020" name="mSystems">
        <title>Genome- and Community-Level Interaction Insights into Carbon Utilization and Element Cycling Functions of Hydrothermarchaeota in Hydrothermal Sediment.</title>
        <authorList>
            <person name="Zhou Z."/>
            <person name="Liu Y."/>
            <person name="Xu W."/>
            <person name="Pan J."/>
            <person name="Luo Z.H."/>
            <person name="Li M."/>
        </authorList>
    </citation>
    <scope>NUCLEOTIDE SEQUENCE [LARGE SCALE GENOMIC DNA]</scope>
    <source>
        <strain evidence="2">SpSt-769</strain>
    </source>
</reference>
<evidence type="ECO:0008006" key="3">
    <source>
        <dbReference type="Google" id="ProtNLM"/>
    </source>
</evidence>
<protein>
    <recommendedName>
        <fullName evidence="3">SGNH hydrolase-type esterase domain-containing protein</fullName>
    </recommendedName>
</protein>
<dbReference type="EMBL" id="DTGT01000386">
    <property type="protein sequence ID" value="HGH61961.1"/>
    <property type="molecule type" value="Genomic_DNA"/>
</dbReference>
<dbReference type="InterPro" id="IPR036514">
    <property type="entry name" value="SGNH_hydro_sf"/>
</dbReference>
<dbReference type="Gene3D" id="3.40.50.1110">
    <property type="entry name" value="SGNH hydrolase"/>
    <property type="match status" value="1"/>
</dbReference>
<proteinExistence type="predicted"/>
<dbReference type="SUPFAM" id="SSF52266">
    <property type="entry name" value="SGNH hydrolase"/>
    <property type="match status" value="1"/>
</dbReference>
<name>A0A7C4AT21_9BACT</name>
<organism evidence="2">
    <name type="scientific">Desulfomonile tiedjei</name>
    <dbReference type="NCBI Taxonomy" id="2358"/>
    <lineage>
        <taxon>Bacteria</taxon>
        <taxon>Pseudomonadati</taxon>
        <taxon>Thermodesulfobacteriota</taxon>
        <taxon>Desulfomonilia</taxon>
        <taxon>Desulfomonilales</taxon>
        <taxon>Desulfomonilaceae</taxon>
        <taxon>Desulfomonile</taxon>
    </lineage>
</organism>
<keyword evidence="1" id="KW-0732">Signal</keyword>
<comment type="caution">
    <text evidence="2">The sequence shown here is derived from an EMBL/GenBank/DDBJ whole genome shotgun (WGS) entry which is preliminary data.</text>
</comment>
<dbReference type="GO" id="GO:0016788">
    <property type="term" value="F:hydrolase activity, acting on ester bonds"/>
    <property type="evidence" value="ECO:0007669"/>
    <property type="project" value="UniProtKB-ARBA"/>
</dbReference>
<feature type="chain" id="PRO_5028033909" description="SGNH hydrolase-type esterase domain-containing protein" evidence="1">
    <location>
        <begin position="31"/>
        <end position="412"/>
    </location>
</feature>
<sequence length="412" mass="46936">MARFLTGRRAAFFKNAALCAAAVIAAVALAEGALHLLPHHRNINHRNFYEKDPLLGWKKKAGAQRSIKTAEFTATEVVNSRGMRGEKYPYEKSQGVYRILVLGDSFAEGYTVNDEDLFSQILQNKLNNLHDGRQYQVINAGTVGYSTDQELLFFETEGKKYLPDLVALLFYENDVLENISVTEMYSKYKPLFRIVDDRLVLEKAPAEGSEASPPQDQTKNRPFFQSRLQRLLLFRLIKEQLIRLGVLNIQNDVDQSDKRYFEILARQDNPDVEYAWTLTTRLLQRLQESVSAAGARLVVFYIPSVYALDDQVWAVTSKRFGLEQGRWDLRKPETRLGNVCRALGIPFWSLGDVFRSRAEEMRVRPSFFYHVEDGHWNRNGHAQAAQAMFDSLASLNALEPSKSATTRGAADQ</sequence>
<gene>
    <name evidence="2" type="ORF">ENV54_11775</name>
</gene>